<evidence type="ECO:0000313" key="1">
    <source>
        <dbReference type="EMBL" id="GBR73763.1"/>
    </source>
</evidence>
<dbReference type="Proteomes" id="UP000269352">
    <property type="component" value="Unassembled WGS sequence"/>
</dbReference>
<reference evidence="1 2" key="1">
    <citation type="journal article" date="2019" name="ISME J.">
        <title>Genome analyses of uncultured TG2/ZB3 bacteria in 'Margulisbacteria' specifically attached to ectosymbiotic spirochetes of protists in the termite gut.</title>
        <authorList>
            <person name="Utami Y.D."/>
            <person name="Kuwahara H."/>
            <person name="Igai K."/>
            <person name="Murakami T."/>
            <person name="Sugaya K."/>
            <person name="Morikawa T."/>
            <person name="Nagura Y."/>
            <person name="Yuki M."/>
            <person name="Deevong P."/>
            <person name="Inoue T."/>
            <person name="Kihara K."/>
            <person name="Lo N."/>
            <person name="Yamada A."/>
            <person name="Ohkuma M."/>
            <person name="Hongoh Y."/>
        </authorList>
    </citation>
    <scope>NUCLEOTIDE SEQUENCE [LARGE SCALE GENOMIC DNA]</scope>
    <source>
        <strain evidence="1">NkOx7-01</strain>
    </source>
</reference>
<organism evidence="1 2">
    <name type="scientific">Termititenax aidoneus</name>
    <dbReference type="NCBI Taxonomy" id="2218524"/>
    <lineage>
        <taxon>Bacteria</taxon>
        <taxon>Bacillati</taxon>
        <taxon>Candidatus Margulisiibacteriota</taxon>
        <taxon>Candidatus Termititenacia</taxon>
        <taxon>Candidatus Termititenacales</taxon>
        <taxon>Candidatus Termititenacaceae</taxon>
        <taxon>Candidatus Termititenax</taxon>
    </lineage>
</organism>
<proteinExistence type="predicted"/>
<dbReference type="EMBL" id="BGZN01000019">
    <property type="protein sequence ID" value="GBR73763.1"/>
    <property type="molecule type" value="Genomic_DNA"/>
</dbReference>
<dbReference type="AlphaFoldDB" id="A0A388TB68"/>
<evidence type="ECO:0000313" key="2">
    <source>
        <dbReference type="Proteomes" id="UP000269352"/>
    </source>
</evidence>
<gene>
    <name evidence="1" type="ORF">NO1_1066</name>
</gene>
<dbReference type="InterPro" id="IPR029060">
    <property type="entry name" value="PIN-like_dom_sf"/>
</dbReference>
<keyword evidence="2" id="KW-1185">Reference proteome</keyword>
<name>A0A388TB68_TERA1</name>
<protein>
    <submittedName>
        <fullName evidence="1">PIN domain protein</fullName>
    </submittedName>
</protein>
<comment type="caution">
    <text evidence="1">The sequence shown here is derived from an EMBL/GenBank/DDBJ whole genome shotgun (WGS) entry which is preliminary data.</text>
</comment>
<accession>A0A388TB68</accession>
<dbReference type="SUPFAM" id="SSF88723">
    <property type="entry name" value="PIN domain-like"/>
    <property type="match status" value="1"/>
</dbReference>
<sequence length="151" mass="17298">MKTLRIYIENSVIGGYFDKEFKDPTRKLFELIRQGVYRAVISAHAVAELDNGAPHEVKDNLQTIKYERHEVSEEMLALSQKYMAENIVTKKYYGDALHIAIATVLGVDVLVSWNFKHIANLNKIKLFNSVNLREGYGILDIRTPLEVTEND</sequence>